<evidence type="ECO:0000313" key="3">
    <source>
        <dbReference type="Proteomes" id="UP001216253"/>
    </source>
</evidence>
<evidence type="ECO:0000313" key="2">
    <source>
        <dbReference type="EMBL" id="MDE8653837.1"/>
    </source>
</evidence>
<keyword evidence="3" id="KW-1185">Reference proteome</keyword>
<accession>A0ABT5WVE6</accession>
<dbReference type="NCBIfam" id="NF033542">
    <property type="entry name" value="transpos_IS110"/>
    <property type="match status" value="1"/>
</dbReference>
<proteinExistence type="predicted"/>
<dbReference type="PANTHER" id="PTHR33055:SF3">
    <property type="entry name" value="PUTATIVE TRANSPOSASE FOR IS117-RELATED"/>
    <property type="match status" value="1"/>
</dbReference>
<dbReference type="InterPro" id="IPR047650">
    <property type="entry name" value="Transpos_IS110"/>
</dbReference>
<comment type="caution">
    <text evidence="2">The sequence shown here is derived from an EMBL/GenBank/DDBJ whole genome shotgun (WGS) entry which is preliminary data.</text>
</comment>
<gene>
    <name evidence="2" type="ORF">PYV00_19280</name>
</gene>
<dbReference type="PANTHER" id="PTHR33055">
    <property type="entry name" value="TRANSPOSASE FOR INSERTION SEQUENCE ELEMENT IS1111A"/>
    <property type="match status" value="1"/>
</dbReference>
<dbReference type="InterPro" id="IPR002525">
    <property type="entry name" value="Transp_IS110-like_N"/>
</dbReference>
<sequence>MDHYAGIDVSLKESSVCVVDAKGKVVREAKVASEPEALVRYFGELGFPVSRIGLEAGPLSQWLHAGLVAAGFEAVLLETRHVKAALSAMTVKTDRKDARGIAQLLRMGWYRPVHVKSIDAQDTRALLVGRKLLQGKLLDVELSIRGILRGYGLKIGEVSRGRFDARIRELTAGHAMLETVIGAMQTARATLWSEFTKLHRAMLKIARADRICHRLMSTPGVGALVALTYRSAVDDPTRFRVPLWEQPLRLQSDTGFSLRLA</sequence>
<protein>
    <submittedName>
        <fullName evidence="2">IS110 family transposase</fullName>
    </submittedName>
</protein>
<dbReference type="RefSeq" id="WP_275229963.1">
    <property type="nucleotide sequence ID" value="NZ_JARESE010000064.1"/>
</dbReference>
<organism evidence="2 3">
    <name type="scientific">Novosphingobium album</name>
    <name type="common">ex Liu et al. 2023</name>
    <dbReference type="NCBI Taxonomy" id="3031130"/>
    <lineage>
        <taxon>Bacteria</taxon>
        <taxon>Pseudomonadati</taxon>
        <taxon>Pseudomonadota</taxon>
        <taxon>Alphaproteobacteria</taxon>
        <taxon>Sphingomonadales</taxon>
        <taxon>Sphingomonadaceae</taxon>
        <taxon>Novosphingobium</taxon>
    </lineage>
</organism>
<dbReference type="EMBL" id="JARESE010000064">
    <property type="protein sequence ID" value="MDE8653837.1"/>
    <property type="molecule type" value="Genomic_DNA"/>
</dbReference>
<name>A0ABT5WVE6_9SPHN</name>
<feature type="non-terminal residue" evidence="2">
    <location>
        <position position="261"/>
    </location>
</feature>
<reference evidence="2 3" key="1">
    <citation type="submission" date="2023-03" db="EMBL/GenBank/DDBJ databases">
        <title>NovoSphingobium album sp. nov. isolated from polycyclic aromatic hydrocarbons- and heavy-metal polluted soil.</title>
        <authorList>
            <person name="Liu Z."/>
            <person name="Wang K."/>
        </authorList>
    </citation>
    <scope>NUCLEOTIDE SEQUENCE [LARGE SCALE GENOMIC DNA]</scope>
    <source>
        <strain evidence="2 3">H3SJ31-1</strain>
    </source>
</reference>
<dbReference type="Proteomes" id="UP001216253">
    <property type="component" value="Unassembled WGS sequence"/>
</dbReference>
<feature type="domain" description="Transposase IS110-like N-terminal" evidence="1">
    <location>
        <begin position="5"/>
        <end position="151"/>
    </location>
</feature>
<evidence type="ECO:0000259" key="1">
    <source>
        <dbReference type="Pfam" id="PF01548"/>
    </source>
</evidence>
<dbReference type="Pfam" id="PF01548">
    <property type="entry name" value="DEDD_Tnp_IS110"/>
    <property type="match status" value="1"/>
</dbReference>